<name>A0A382Y8N4_9ZZZZ</name>
<dbReference type="AlphaFoldDB" id="A0A382Y8N4"/>
<protein>
    <submittedName>
        <fullName evidence="1">Uncharacterized protein</fullName>
    </submittedName>
</protein>
<sequence length="39" mass="4592">MQLDSLLRSIRDNFKIPFEAIHILFHTSDNIFANGYKIL</sequence>
<feature type="non-terminal residue" evidence="1">
    <location>
        <position position="39"/>
    </location>
</feature>
<reference evidence="1" key="1">
    <citation type="submission" date="2018-05" db="EMBL/GenBank/DDBJ databases">
        <authorList>
            <person name="Lanie J.A."/>
            <person name="Ng W.-L."/>
            <person name="Kazmierczak K.M."/>
            <person name="Andrzejewski T.M."/>
            <person name="Davidsen T.M."/>
            <person name="Wayne K.J."/>
            <person name="Tettelin H."/>
            <person name="Glass J.I."/>
            <person name="Rusch D."/>
            <person name="Podicherti R."/>
            <person name="Tsui H.-C.T."/>
            <person name="Winkler M.E."/>
        </authorList>
    </citation>
    <scope>NUCLEOTIDE SEQUENCE</scope>
</reference>
<evidence type="ECO:0000313" key="1">
    <source>
        <dbReference type="EMBL" id="SVD79584.1"/>
    </source>
</evidence>
<feature type="non-terminal residue" evidence="1">
    <location>
        <position position="1"/>
    </location>
</feature>
<dbReference type="EMBL" id="UINC01173793">
    <property type="protein sequence ID" value="SVD79584.1"/>
    <property type="molecule type" value="Genomic_DNA"/>
</dbReference>
<accession>A0A382Y8N4</accession>
<proteinExistence type="predicted"/>
<gene>
    <name evidence="1" type="ORF">METZ01_LOCUS432438</name>
</gene>
<organism evidence="1">
    <name type="scientific">marine metagenome</name>
    <dbReference type="NCBI Taxonomy" id="408172"/>
    <lineage>
        <taxon>unclassified sequences</taxon>
        <taxon>metagenomes</taxon>
        <taxon>ecological metagenomes</taxon>
    </lineage>
</organism>